<gene>
    <name evidence="2" type="ORF">K504DRAFT_490563</name>
</gene>
<proteinExistence type="predicted"/>
<name>A0A6G1KDC6_9PLEO</name>
<protein>
    <recommendedName>
        <fullName evidence="1">AB hydrolase-1 domain-containing protein</fullName>
    </recommendedName>
</protein>
<dbReference type="SUPFAM" id="SSF53474">
    <property type="entry name" value="alpha/beta-Hydrolases"/>
    <property type="match status" value="1"/>
</dbReference>
<dbReference type="InterPro" id="IPR052897">
    <property type="entry name" value="Sec-Metab_Biosynth_Hydrolase"/>
</dbReference>
<accession>A0A6G1KDC6</accession>
<evidence type="ECO:0000313" key="3">
    <source>
        <dbReference type="Proteomes" id="UP000799428"/>
    </source>
</evidence>
<dbReference type="Pfam" id="PF12697">
    <property type="entry name" value="Abhydrolase_6"/>
    <property type="match status" value="1"/>
</dbReference>
<dbReference type="PANTHER" id="PTHR37017:SF11">
    <property type="entry name" value="ESTERASE_LIPASE_THIOESTERASE DOMAIN-CONTAINING PROTEIN"/>
    <property type="match status" value="1"/>
</dbReference>
<feature type="domain" description="AB hydrolase-1" evidence="1">
    <location>
        <begin position="10"/>
        <end position="258"/>
    </location>
</feature>
<dbReference type="AlphaFoldDB" id="A0A6G1KDC6"/>
<dbReference type="Gene3D" id="3.40.50.1820">
    <property type="entry name" value="alpha/beta hydrolase"/>
    <property type="match status" value="1"/>
</dbReference>
<reference evidence="2" key="1">
    <citation type="journal article" date="2020" name="Stud. Mycol.">
        <title>101 Dothideomycetes genomes: a test case for predicting lifestyles and emergence of pathogens.</title>
        <authorList>
            <person name="Haridas S."/>
            <person name="Albert R."/>
            <person name="Binder M."/>
            <person name="Bloem J."/>
            <person name="Labutti K."/>
            <person name="Salamov A."/>
            <person name="Andreopoulos B."/>
            <person name="Baker S."/>
            <person name="Barry K."/>
            <person name="Bills G."/>
            <person name="Bluhm B."/>
            <person name="Cannon C."/>
            <person name="Castanera R."/>
            <person name="Culley D."/>
            <person name="Daum C."/>
            <person name="Ezra D."/>
            <person name="Gonzalez J."/>
            <person name="Henrissat B."/>
            <person name="Kuo A."/>
            <person name="Liang C."/>
            <person name="Lipzen A."/>
            <person name="Lutzoni F."/>
            <person name="Magnuson J."/>
            <person name="Mondo S."/>
            <person name="Nolan M."/>
            <person name="Ohm R."/>
            <person name="Pangilinan J."/>
            <person name="Park H.-J."/>
            <person name="Ramirez L."/>
            <person name="Alfaro M."/>
            <person name="Sun H."/>
            <person name="Tritt A."/>
            <person name="Yoshinaga Y."/>
            <person name="Zwiers L.-H."/>
            <person name="Turgeon B."/>
            <person name="Goodwin S."/>
            <person name="Spatafora J."/>
            <person name="Crous P."/>
            <person name="Grigoriev I."/>
        </authorList>
    </citation>
    <scope>NUCLEOTIDE SEQUENCE</scope>
    <source>
        <strain evidence="2">CBS 279.74</strain>
    </source>
</reference>
<dbReference type="InterPro" id="IPR029058">
    <property type="entry name" value="AB_hydrolase_fold"/>
</dbReference>
<dbReference type="InterPro" id="IPR000073">
    <property type="entry name" value="AB_hydrolase_1"/>
</dbReference>
<dbReference type="Proteomes" id="UP000799428">
    <property type="component" value="Unassembled WGS sequence"/>
</dbReference>
<feature type="non-terminal residue" evidence="2">
    <location>
        <position position="262"/>
    </location>
</feature>
<dbReference type="EMBL" id="MU005769">
    <property type="protein sequence ID" value="KAF2710441.1"/>
    <property type="molecule type" value="Genomic_DNA"/>
</dbReference>
<organism evidence="2 3">
    <name type="scientific">Pleomassaria siparia CBS 279.74</name>
    <dbReference type="NCBI Taxonomy" id="1314801"/>
    <lineage>
        <taxon>Eukaryota</taxon>
        <taxon>Fungi</taxon>
        <taxon>Dikarya</taxon>
        <taxon>Ascomycota</taxon>
        <taxon>Pezizomycotina</taxon>
        <taxon>Dothideomycetes</taxon>
        <taxon>Pleosporomycetidae</taxon>
        <taxon>Pleosporales</taxon>
        <taxon>Pleomassariaceae</taxon>
        <taxon>Pleomassaria</taxon>
    </lineage>
</organism>
<sequence length="262" mass="28096">MATSKPTIVIVIVHGSYHTPAPYGSLSKALETHGHSTHCPQLPGALLQNLVSDASNPDFDAAAPPPSGYPAQSDDADTIKSLLKTLVEEQGKKVLLVAHSSGGWSASEAAVPDLQRDVRSKEGKEGGVIGVFYMTALLVARGESTSATFGQIAIVPAWVDWHKSGLSTILEPERYFFHDLDPSEAEKWSATLTACTSLDSKLTNDPYAALPLAYLICEGDRVVPAAYQESLVKATEEKSGKKIEVYRCRGGHDAFLSSTKWV</sequence>
<keyword evidence="3" id="KW-1185">Reference proteome</keyword>
<dbReference type="OrthoDB" id="1263307at2759"/>
<evidence type="ECO:0000259" key="1">
    <source>
        <dbReference type="Pfam" id="PF12697"/>
    </source>
</evidence>
<evidence type="ECO:0000313" key="2">
    <source>
        <dbReference type="EMBL" id="KAF2710441.1"/>
    </source>
</evidence>
<dbReference type="PANTHER" id="PTHR37017">
    <property type="entry name" value="AB HYDROLASE-1 DOMAIN-CONTAINING PROTEIN-RELATED"/>
    <property type="match status" value="1"/>
</dbReference>